<evidence type="ECO:0000313" key="2">
    <source>
        <dbReference type="Proteomes" id="UP001163324"/>
    </source>
</evidence>
<accession>A0ACC0UQ24</accession>
<dbReference type="Proteomes" id="UP001163324">
    <property type="component" value="Chromosome 10"/>
</dbReference>
<name>A0ACC0UQ24_9HYPO</name>
<evidence type="ECO:0000313" key="1">
    <source>
        <dbReference type="EMBL" id="KAI9896047.1"/>
    </source>
</evidence>
<gene>
    <name evidence="1" type="ORF">N3K66_008947</name>
</gene>
<proteinExistence type="predicted"/>
<reference evidence="1" key="1">
    <citation type="submission" date="2022-10" db="EMBL/GenBank/DDBJ databases">
        <title>Complete Genome of Trichothecium roseum strain YXFP-22015, a Plant Pathogen Isolated from Citrus.</title>
        <authorList>
            <person name="Wang Y."/>
            <person name="Zhu L."/>
        </authorList>
    </citation>
    <scope>NUCLEOTIDE SEQUENCE</scope>
    <source>
        <strain evidence="1">YXFP-22015</strain>
    </source>
</reference>
<comment type="caution">
    <text evidence="1">The sequence shown here is derived from an EMBL/GenBank/DDBJ whole genome shotgun (WGS) entry which is preliminary data.</text>
</comment>
<dbReference type="EMBL" id="CM047949">
    <property type="protein sequence ID" value="KAI9896047.1"/>
    <property type="molecule type" value="Genomic_DNA"/>
</dbReference>
<keyword evidence="2" id="KW-1185">Reference proteome</keyword>
<sequence>MSRSVSNILSCRSCQRMLYAAVTPSASAIRALPVPRRSLLQPQIHPRRFYSSDTLSVPVQSIDKEEKDQADVETEDAGQPWFLDVEPPRHPPSQHIAQLPKAPEDAPSILDPIIQYIYEDMGLDEISLLDLRDLDPPVSLGPNLIMLFASARGERHLHISSGRFVRWLRKTHKVNAGADGLIGPGELRKKLRRLRKKAKLLGSNTAMVPEGDHGISTGWVCVHFDLKTSGSGEGAKVDDSGQISGFGSSGIGTTVVIQCMTESRRSELDLESFWKETLQNHLEQAARLREGDKSGLNKALSEKAQINLSPADAQWAAMKRASQRKYFSTSARQQQDVSNQPSSSPADDSMPPSALNTSPPPPLPTDQYEIPWTFEAYRQKALDIRLKGRDLTQESLPIMLDCLLRTPSDIKQNGIERLVIINKLLQTAEERGLDIRCRSVLVALIESTLYCDDYGPELRRAQRNLEYLLKLVHVAPKWQETVRLMAAYASREEWDKVWYAFREPARYALPREPQIYIMAFNVVAGTNDEKMCRDVLRWVYTDMLNEVPPIKIDKVIYNCINACIDIADPEARDVYENPKAIDRSDTIINRQLQNKEFLRLLVEVERKWIDPYNRSMPDMSMSIEDALLFRRALFERPQLPAVKQDTAFSEEENKDHSFFREIL</sequence>
<organism evidence="1 2">
    <name type="scientific">Trichothecium roseum</name>
    <dbReference type="NCBI Taxonomy" id="47278"/>
    <lineage>
        <taxon>Eukaryota</taxon>
        <taxon>Fungi</taxon>
        <taxon>Dikarya</taxon>
        <taxon>Ascomycota</taxon>
        <taxon>Pezizomycotina</taxon>
        <taxon>Sordariomycetes</taxon>
        <taxon>Hypocreomycetidae</taxon>
        <taxon>Hypocreales</taxon>
        <taxon>Hypocreales incertae sedis</taxon>
        <taxon>Trichothecium</taxon>
    </lineage>
</organism>
<protein>
    <submittedName>
        <fullName evidence="1">Uncharacterized protein</fullName>
    </submittedName>
</protein>